<dbReference type="EMBL" id="PFAY01000017">
    <property type="protein sequence ID" value="PIT93029.1"/>
    <property type="molecule type" value="Genomic_DNA"/>
</dbReference>
<organism evidence="2 3">
    <name type="scientific">Candidatus Harrisonbacteria bacterium CG10_big_fil_rev_8_21_14_0_10_38_8</name>
    <dbReference type="NCBI Taxonomy" id="1974582"/>
    <lineage>
        <taxon>Bacteria</taxon>
        <taxon>Candidatus Harrisoniibacteriota</taxon>
    </lineage>
</organism>
<evidence type="ECO:0000313" key="2">
    <source>
        <dbReference type="EMBL" id="PIT93029.1"/>
    </source>
</evidence>
<dbReference type="Proteomes" id="UP000229112">
    <property type="component" value="Unassembled WGS sequence"/>
</dbReference>
<evidence type="ECO:0000313" key="3">
    <source>
        <dbReference type="Proteomes" id="UP000229112"/>
    </source>
</evidence>
<dbReference type="SUPFAM" id="SSF51445">
    <property type="entry name" value="(Trans)glycosidases"/>
    <property type="match status" value="1"/>
</dbReference>
<dbReference type="AlphaFoldDB" id="A0A2M6WJT7"/>
<dbReference type="Pfam" id="PF13200">
    <property type="entry name" value="DUF4015"/>
    <property type="match status" value="1"/>
</dbReference>
<gene>
    <name evidence="2" type="ORF">COU06_02095</name>
</gene>
<comment type="caution">
    <text evidence="2">The sequence shown here is derived from an EMBL/GenBank/DDBJ whole genome shotgun (WGS) entry which is preliminary data.</text>
</comment>
<sequence>MKKIVITLLIGGLLVGGFILLTRDSYVISYTDLVKLPEVITEVVNPDSDIEKQKPLKNPPRYVKAVYATSWSAASTKKLAYFMNLFNTTELNAIVIDIKDYTGLVSYLPDVPQVKEYDAYEVRISKINKLIKMLHDNNVYVIGRVAVFEDTKLAMARPELALKDKRTGEIWRTNKDIAWVDPASREVWDYNIAIANDALNRGFDEVNFDYVRFPSDGSISNIDYPFYTASTTLKSVVIGKFFNYLATRLPRERISADVFGDVAHARIDIGVGQILEDTFDNFVGVYPMTYPSHYAKNFLGLAKPAEHPYEVMKYSVDHALTRLAKYYEASTSTPPFMTRVRPWIQDFDLGADYDADKVRAQIQAIDDAVILSTSTISASELKGGWAIWSPSNNYTVEALR</sequence>
<dbReference type="InterPro" id="IPR017853">
    <property type="entry name" value="GH"/>
</dbReference>
<feature type="domain" description="DUF4015" evidence="1">
    <location>
        <begin position="65"/>
        <end position="394"/>
    </location>
</feature>
<protein>
    <recommendedName>
        <fullName evidence="1">DUF4015 domain-containing protein</fullName>
    </recommendedName>
</protein>
<dbReference type="InterPro" id="IPR025275">
    <property type="entry name" value="DUF4015"/>
</dbReference>
<accession>A0A2M6WJT7</accession>
<reference evidence="3" key="1">
    <citation type="submission" date="2017-09" db="EMBL/GenBank/DDBJ databases">
        <title>Depth-based differentiation of microbial function through sediment-hosted aquifers and enrichment of novel symbionts in the deep terrestrial subsurface.</title>
        <authorList>
            <person name="Probst A.J."/>
            <person name="Ladd B."/>
            <person name="Jarett J.K."/>
            <person name="Geller-Mcgrath D.E."/>
            <person name="Sieber C.M.K."/>
            <person name="Emerson J.B."/>
            <person name="Anantharaman K."/>
            <person name="Thomas B.C."/>
            <person name="Malmstrom R."/>
            <person name="Stieglmeier M."/>
            <person name="Klingl A."/>
            <person name="Woyke T."/>
            <person name="Ryan C.M."/>
            <person name="Banfield J.F."/>
        </authorList>
    </citation>
    <scope>NUCLEOTIDE SEQUENCE [LARGE SCALE GENOMIC DNA]</scope>
</reference>
<proteinExistence type="predicted"/>
<evidence type="ECO:0000259" key="1">
    <source>
        <dbReference type="Pfam" id="PF13200"/>
    </source>
</evidence>
<name>A0A2M6WJT7_9BACT</name>